<keyword evidence="4" id="KW-1185">Reference proteome</keyword>
<keyword evidence="1" id="KW-1133">Transmembrane helix</keyword>
<reference evidence="3" key="1">
    <citation type="journal article" date="2012" name="Nature">
        <title>The tomato genome sequence provides insights into fleshy fruit evolution.</title>
        <authorList>
            <consortium name="Tomato Genome Consortium"/>
        </authorList>
    </citation>
    <scope>NUCLEOTIDE SEQUENCE [LARGE SCALE GENOMIC DNA]</scope>
    <source>
        <strain evidence="3">cv. Heinz 1706</strain>
    </source>
</reference>
<name>A0A3Q7I532_SOLLC</name>
<dbReference type="AlphaFoldDB" id="A0A3Q7I532"/>
<sequence>MTMTFTAGFTLRAGVFESDKKGGMIILLTRRAFHTFVVSDIIALTFSVFVYFYIATITISELQVIVQLYNNATLLQLLLMSAGVVSLATGMYATLSHSLGLVVTVCVISVISYYLVCYMILLPKTRSTENHLNRSII</sequence>
<dbReference type="EnsemblPlants" id="Solyc07g040667.1.1">
    <property type="protein sequence ID" value="Solyc07g040667.1.1.1"/>
    <property type="gene ID" value="Solyc07g040667.1"/>
</dbReference>
<proteinExistence type="predicted"/>
<organism evidence="3">
    <name type="scientific">Solanum lycopersicum</name>
    <name type="common">Tomato</name>
    <name type="synonym">Lycopersicon esculentum</name>
    <dbReference type="NCBI Taxonomy" id="4081"/>
    <lineage>
        <taxon>Eukaryota</taxon>
        <taxon>Viridiplantae</taxon>
        <taxon>Streptophyta</taxon>
        <taxon>Embryophyta</taxon>
        <taxon>Tracheophyta</taxon>
        <taxon>Spermatophyta</taxon>
        <taxon>Magnoliopsida</taxon>
        <taxon>eudicotyledons</taxon>
        <taxon>Gunneridae</taxon>
        <taxon>Pentapetalae</taxon>
        <taxon>asterids</taxon>
        <taxon>lamiids</taxon>
        <taxon>Solanales</taxon>
        <taxon>Solanaceae</taxon>
        <taxon>Solanoideae</taxon>
        <taxon>Solaneae</taxon>
        <taxon>Solanum</taxon>
        <taxon>Solanum subgen. Lycopersicon</taxon>
    </lineage>
</organism>
<feature type="transmembrane region" description="Helical" evidence="1">
    <location>
        <begin position="32"/>
        <end position="54"/>
    </location>
</feature>
<dbReference type="InParanoid" id="A0A3Q7I532"/>
<feature type="transmembrane region" description="Helical" evidence="1">
    <location>
        <begin position="74"/>
        <end position="93"/>
    </location>
</feature>
<protein>
    <recommendedName>
        <fullName evidence="2">PGG domain-containing protein</fullName>
    </recommendedName>
</protein>
<dbReference type="Proteomes" id="UP000004994">
    <property type="component" value="Chromosome 7"/>
</dbReference>
<dbReference type="OMA" id="ISYYLVC"/>
<evidence type="ECO:0000256" key="1">
    <source>
        <dbReference type="SAM" id="Phobius"/>
    </source>
</evidence>
<evidence type="ECO:0000313" key="4">
    <source>
        <dbReference type="Proteomes" id="UP000004994"/>
    </source>
</evidence>
<evidence type="ECO:0000259" key="2">
    <source>
        <dbReference type="Pfam" id="PF13962"/>
    </source>
</evidence>
<accession>A0A3Q7I532</accession>
<evidence type="ECO:0000313" key="3">
    <source>
        <dbReference type="EnsemblPlants" id="Solyc07g040667.1.1.1"/>
    </source>
</evidence>
<feature type="domain" description="PGG" evidence="2">
    <location>
        <begin position="2"/>
        <end position="90"/>
    </location>
</feature>
<dbReference type="InterPro" id="IPR026961">
    <property type="entry name" value="PGG_dom"/>
</dbReference>
<dbReference type="Pfam" id="PF13962">
    <property type="entry name" value="PGG"/>
    <property type="match status" value="1"/>
</dbReference>
<dbReference type="Gramene" id="Solyc07g040667.1.1">
    <property type="protein sequence ID" value="Solyc07g040667.1.1.1"/>
    <property type="gene ID" value="Solyc07g040667.1"/>
</dbReference>
<keyword evidence="1" id="KW-0472">Membrane</keyword>
<reference evidence="3" key="2">
    <citation type="submission" date="2019-01" db="UniProtKB">
        <authorList>
            <consortium name="EnsemblPlants"/>
        </authorList>
    </citation>
    <scope>IDENTIFICATION</scope>
    <source>
        <strain evidence="3">cv. Heinz 1706</strain>
    </source>
</reference>
<keyword evidence="1" id="KW-0812">Transmembrane</keyword>
<feature type="transmembrane region" description="Helical" evidence="1">
    <location>
        <begin position="99"/>
        <end position="121"/>
    </location>
</feature>
<dbReference type="STRING" id="4081.A0A3Q7I532"/>